<gene>
    <name evidence="2" type="ORF">M9Y10_018966</name>
</gene>
<dbReference type="InterPro" id="IPR000719">
    <property type="entry name" value="Prot_kinase_dom"/>
</dbReference>
<dbReference type="EMBL" id="JAPFFF010000027">
    <property type="protein sequence ID" value="KAK8847918.1"/>
    <property type="molecule type" value="Genomic_DNA"/>
</dbReference>
<dbReference type="Gene3D" id="1.10.510.10">
    <property type="entry name" value="Transferase(Phosphotransferase) domain 1"/>
    <property type="match status" value="1"/>
</dbReference>
<sequence length="320" mass="37346">MSEEDSIERKKIEEIVGKLAIQPQDLSHFELQEIIFNDSFSKIYKVVDKQTNLCYCARILIIDYGNISDSAYFDLFNQLSIIQEIKFPSIVNFICYSLKDFKNKDRLTIIEDFCPNNTLDYLLENIEKGVSNLQLTDTQKLILIYGVASAFSYLHSLDIIHRDLKPANIFLDENLFPKVGDFALAIKQSNLEFENSVIKGTPVYMAPEAMQYDYTKKVDVYAFSMVVYQIMTGKSRLYDNSFNYFRLIMDVQKGVRPVFDKEIPKCYTKLIEDCWSGDPDQRPNFDSIVSLLENDKNFITENVNEIEFRRYVDYIKQHGH</sequence>
<keyword evidence="3" id="KW-1185">Reference proteome</keyword>
<evidence type="ECO:0000313" key="3">
    <source>
        <dbReference type="Proteomes" id="UP001470230"/>
    </source>
</evidence>
<dbReference type="InterPro" id="IPR011009">
    <property type="entry name" value="Kinase-like_dom_sf"/>
</dbReference>
<dbReference type="SUPFAM" id="SSF56112">
    <property type="entry name" value="Protein kinase-like (PK-like)"/>
    <property type="match status" value="1"/>
</dbReference>
<organism evidence="2 3">
    <name type="scientific">Tritrichomonas musculus</name>
    <dbReference type="NCBI Taxonomy" id="1915356"/>
    <lineage>
        <taxon>Eukaryota</taxon>
        <taxon>Metamonada</taxon>
        <taxon>Parabasalia</taxon>
        <taxon>Tritrichomonadida</taxon>
        <taxon>Tritrichomonadidae</taxon>
        <taxon>Tritrichomonas</taxon>
    </lineage>
</organism>
<accession>A0ABR2HJ57</accession>
<dbReference type="PANTHER" id="PTHR44329">
    <property type="entry name" value="SERINE/THREONINE-PROTEIN KINASE TNNI3K-RELATED"/>
    <property type="match status" value="1"/>
</dbReference>
<evidence type="ECO:0000313" key="2">
    <source>
        <dbReference type="EMBL" id="KAK8847918.1"/>
    </source>
</evidence>
<dbReference type="InterPro" id="IPR008271">
    <property type="entry name" value="Ser/Thr_kinase_AS"/>
</dbReference>
<dbReference type="PROSITE" id="PS50011">
    <property type="entry name" value="PROTEIN_KINASE_DOM"/>
    <property type="match status" value="1"/>
</dbReference>
<proteinExistence type="predicted"/>
<comment type="caution">
    <text evidence="2">The sequence shown here is derived from an EMBL/GenBank/DDBJ whole genome shotgun (WGS) entry which is preliminary data.</text>
</comment>
<dbReference type="SMART" id="SM00220">
    <property type="entry name" value="S_TKc"/>
    <property type="match status" value="1"/>
</dbReference>
<dbReference type="PROSITE" id="PS00108">
    <property type="entry name" value="PROTEIN_KINASE_ST"/>
    <property type="match status" value="1"/>
</dbReference>
<protein>
    <recommendedName>
        <fullName evidence="1">Protein kinase domain-containing protein</fullName>
    </recommendedName>
</protein>
<dbReference type="PRINTS" id="PR00109">
    <property type="entry name" value="TYRKINASE"/>
</dbReference>
<dbReference type="Pfam" id="PF00069">
    <property type="entry name" value="Pkinase"/>
    <property type="match status" value="1"/>
</dbReference>
<dbReference type="InterPro" id="IPR001245">
    <property type="entry name" value="Ser-Thr/Tyr_kinase_cat_dom"/>
</dbReference>
<reference evidence="2 3" key="1">
    <citation type="submission" date="2024-04" db="EMBL/GenBank/DDBJ databases">
        <title>Tritrichomonas musculus Genome.</title>
        <authorList>
            <person name="Alves-Ferreira E."/>
            <person name="Grigg M."/>
            <person name="Lorenzi H."/>
            <person name="Galac M."/>
        </authorList>
    </citation>
    <scope>NUCLEOTIDE SEQUENCE [LARGE SCALE GENOMIC DNA]</scope>
    <source>
        <strain evidence="2 3">EAF2021</strain>
    </source>
</reference>
<name>A0ABR2HJ57_9EUKA</name>
<dbReference type="PANTHER" id="PTHR44329:SF214">
    <property type="entry name" value="PROTEIN KINASE DOMAIN-CONTAINING PROTEIN"/>
    <property type="match status" value="1"/>
</dbReference>
<evidence type="ECO:0000259" key="1">
    <source>
        <dbReference type="PROSITE" id="PS50011"/>
    </source>
</evidence>
<dbReference type="InterPro" id="IPR051681">
    <property type="entry name" value="Ser/Thr_Kinases-Pseudokinases"/>
</dbReference>
<feature type="domain" description="Protein kinase" evidence="1">
    <location>
        <begin position="29"/>
        <end position="299"/>
    </location>
</feature>
<dbReference type="Proteomes" id="UP001470230">
    <property type="component" value="Unassembled WGS sequence"/>
</dbReference>